<evidence type="ECO:0000313" key="2">
    <source>
        <dbReference type="EMBL" id="AAO39451.1"/>
    </source>
</evidence>
<sequence>MELSPRLSVHYIDFHLSRSKSSMIVFHSPTKRGETWQLTFRISASSSNLLCFHRQDRTILAVPGLVTPPPSSHPPFTILQTVVVAVGQEGIFGDVMSQQSKQGVAQKDETSKSEESQDTKMKLGRRRASESLDCKNISHYMV</sequence>
<name>Q86P72_DROME</name>
<accession>Q86P72</accession>
<feature type="region of interest" description="Disordered" evidence="1">
    <location>
        <begin position="97"/>
        <end position="129"/>
    </location>
</feature>
<reference evidence="2" key="1">
    <citation type="submission" date="2003-02" db="EMBL/GenBank/DDBJ databases">
        <authorList>
            <person name="Stapleton M."/>
            <person name="Brokstein P."/>
            <person name="Hong L."/>
            <person name="Agbayani A."/>
            <person name="Carlson J."/>
            <person name="Champe M."/>
            <person name="Chavez C."/>
            <person name="Dorsett V."/>
            <person name="Dresnek D."/>
            <person name="Farfan D."/>
            <person name="Frise E."/>
            <person name="George R."/>
            <person name="Gonzalez M."/>
            <person name="Guarin H."/>
            <person name="Kronmiller B."/>
            <person name="Li P."/>
            <person name="Liao G."/>
            <person name="Miranda A."/>
            <person name="Mungall C.J."/>
            <person name="Nunoo J."/>
            <person name="Pacleb J."/>
            <person name="Paragas V."/>
            <person name="Park S."/>
            <person name="Patel S."/>
            <person name="Phouanenavong S."/>
            <person name="Wan K."/>
            <person name="Yu C."/>
            <person name="Lewis S.E."/>
            <person name="Rubin G.M."/>
            <person name="Celniker S."/>
        </authorList>
    </citation>
    <scope>NUCLEOTIDE SEQUENCE</scope>
    <source>
        <strain evidence="2">Berkeley</strain>
    </source>
</reference>
<organism evidence="2">
    <name type="scientific">Drosophila melanogaster</name>
    <name type="common">Fruit fly</name>
    <dbReference type="NCBI Taxonomy" id="7227"/>
    <lineage>
        <taxon>Eukaryota</taxon>
        <taxon>Metazoa</taxon>
        <taxon>Ecdysozoa</taxon>
        <taxon>Arthropoda</taxon>
        <taxon>Hexapoda</taxon>
        <taxon>Insecta</taxon>
        <taxon>Pterygota</taxon>
        <taxon>Neoptera</taxon>
        <taxon>Endopterygota</taxon>
        <taxon>Diptera</taxon>
        <taxon>Brachycera</taxon>
        <taxon>Muscomorpha</taxon>
        <taxon>Ephydroidea</taxon>
        <taxon>Drosophilidae</taxon>
        <taxon>Drosophila</taxon>
        <taxon>Sophophora</taxon>
    </lineage>
</organism>
<evidence type="ECO:0000256" key="1">
    <source>
        <dbReference type="SAM" id="MobiDB-lite"/>
    </source>
</evidence>
<dbReference type="EMBL" id="BT003448">
    <property type="protein sequence ID" value="AAO39451.1"/>
    <property type="molecule type" value="mRNA"/>
</dbReference>
<feature type="compositionally biased region" description="Basic and acidic residues" evidence="1">
    <location>
        <begin position="106"/>
        <end position="129"/>
    </location>
</feature>
<dbReference type="AlphaFoldDB" id="Q86P72"/>
<protein>
    <submittedName>
        <fullName evidence="2">RH46096p</fullName>
    </submittedName>
</protein>
<proteinExistence type="evidence at transcript level"/>